<evidence type="ECO:0000256" key="2">
    <source>
        <dbReference type="ARBA" id="ARBA00023125"/>
    </source>
</evidence>
<dbReference type="GO" id="GO:0003700">
    <property type="term" value="F:DNA-binding transcription factor activity"/>
    <property type="evidence" value="ECO:0007669"/>
    <property type="project" value="InterPro"/>
</dbReference>
<keyword evidence="3" id="KW-0804">Transcription</keyword>
<dbReference type="PANTHER" id="PTHR46796">
    <property type="entry name" value="HTH-TYPE TRANSCRIPTIONAL ACTIVATOR RHAS-RELATED"/>
    <property type="match status" value="1"/>
</dbReference>
<dbReference type="SUPFAM" id="SSF51182">
    <property type="entry name" value="RmlC-like cupins"/>
    <property type="match status" value="1"/>
</dbReference>
<keyword evidence="2" id="KW-0238">DNA-binding</keyword>
<dbReference type="GO" id="GO:0043565">
    <property type="term" value="F:sequence-specific DNA binding"/>
    <property type="evidence" value="ECO:0007669"/>
    <property type="project" value="InterPro"/>
</dbReference>
<proteinExistence type="predicted"/>
<dbReference type="InterPro" id="IPR011051">
    <property type="entry name" value="RmlC_Cupin_sf"/>
</dbReference>
<dbReference type="OrthoDB" id="6670788at2"/>
<dbReference type="InterPro" id="IPR009057">
    <property type="entry name" value="Homeodomain-like_sf"/>
</dbReference>
<dbReference type="InterPro" id="IPR014710">
    <property type="entry name" value="RmlC-like_jellyroll"/>
</dbReference>
<keyword evidence="1" id="KW-0805">Transcription regulation</keyword>
<dbReference type="Gene3D" id="1.10.10.60">
    <property type="entry name" value="Homeodomain-like"/>
    <property type="match status" value="2"/>
</dbReference>
<dbReference type="SMART" id="SM00342">
    <property type="entry name" value="HTH_ARAC"/>
    <property type="match status" value="1"/>
</dbReference>
<dbReference type="InterPro" id="IPR018062">
    <property type="entry name" value="HTH_AraC-typ_CS"/>
</dbReference>
<gene>
    <name evidence="5" type="ordered locus">RPE_4345</name>
</gene>
<dbReference type="PROSITE" id="PS01124">
    <property type="entry name" value="HTH_ARAC_FAMILY_2"/>
    <property type="match status" value="1"/>
</dbReference>
<reference evidence="5" key="1">
    <citation type="submission" date="2006-09" db="EMBL/GenBank/DDBJ databases">
        <title>Complete sequence of Rhodopseudomonas palustris BisA53.</title>
        <authorList>
            <consortium name="US DOE Joint Genome Institute"/>
            <person name="Copeland A."/>
            <person name="Lucas S."/>
            <person name="Lapidus A."/>
            <person name="Barry K."/>
            <person name="Detter J.C."/>
            <person name="Glavina del Rio T."/>
            <person name="Hammon N."/>
            <person name="Israni S."/>
            <person name="Dalin E."/>
            <person name="Tice H."/>
            <person name="Pitluck S."/>
            <person name="Chain P."/>
            <person name="Malfatti S."/>
            <person name="Shin M."/>
            <person name="Vergez L."/>
            <person name="Schmutz J."/>
            <person name="Larimer F."/>
            <person name="Land M."/>
            <person name="Hauser L."/>
            <person name="Pelletier D.A."/>
            <person name="Kyrpides N."/>
            <person name="Kim E."/>
            <person name="Harwood C.S."/>
            <person name="Oda Y."/>
            <person name="Richardson P."/>
        </authorList>
    </citation>
    <scope>NUCLEOTIDE SEQUENCE [LARGE SCALE GENOMIC DNA]</scope>
    <source>
        <strain evidence="5">BisA53</strain>
    </source>
</reference>
<accession>Q07IG5</accession>
<dbReference type="Pfam" id="PF07883">
    <property type="entry name" value="Cupin_2"/>
    <property type="match status" value="1"/>
</dbReference>
<dbReference type="Pfam" id="PF12833">
    <property type="entry name" value="HTH_18"/>
    <property type="match status" value="1"/>
</dbReference>
<dbReference type="InterPro" id="IPR050204">
    <property type="entry name" value="AraC_XylS_family_regulators"/>
</dbReference>
<dbReference type="InterPro" id="IPR013096">
    <property type="entry name" value="Cupin_2"/>
</dbReference>
<feature type="domain" description="HTH araC/xylS-type" evidence="4">
    <location>
        <begin position="152"/>
        <end position="249"/>
    </location>
</feature>
<organism evidence="5">
    <name type="scientific">Rhodopseudomonas palustris (strain BisA53)</name>
    <dbReference type="NCBI Taxonomy" id="316055"/>
    <lineage>
        <taxon>Bacteria</taxon>
        <taxon>Pseudomonadati</taxon>
        <taxon>Pseudomonadota</taxon>
        <taxon>Alphaproteobacteria</taxon>
        <taxon>Hyphomicrobiales</taxon>
        <taxon>Nitrobacteraceae</taxon>
        <taxon>Rhodopseudomonas</taxon>
    </lineage>
</organism>
<protein>
    <submittedName>
        <fullName evidence="5">Transcriptional regulator, AraC family</fullName>
    </submittedName>
</protein>
<dbReference type="HOGENOM" id="CLU_000445_88_16_5"/>
<name>Q07IG5_RHOP5</name>
<dbReference type="Gene3D" id="2.60.120.10">
    <property type="entry name" value="Jelly Rolls"/>
    <property type="match status" value="1"/>
</dbReference>
<dbReference type="PROSITE" id="PS00041">
    <property type="entry name" value="HTH_ARAC_FAMILY_1"/>
    <property type="match status" value="1"/>
</dbReference>
<evidence type="ECO:0000256" key="1">
    <source>
        <dbReference type="ARBA" id="ARBA00023015"/>
    </source>
</evidence>
<dbReference type="EMBL" id="CP000463">
    <property type="protein sequence ID" value="ABJ08269.1"/>
    <property type="molecule type" value="Genomic_DNA"/>
</dbReference>
<evidence type="ECO:0000256" key="3">
    <source>
        <dbReference type="ARBA" id="ARBA00023163"/>
    </source>
</evidence>
<dbReference type="KEGG" id="rpe:RPE_4345"/>
<evidence type="ECO:0000259" key="4">
    <source>
        <dbReference type="PROSITE" id="PS01124"/>
    </source>
</evidence>
<dbReference type="STRING" id="316055.RPE_4345"/>
<evidence type="ECO:0000313" key="5">
    <source>
        <dbReference type="EMBL" id="ABJ08269.1"/>
    </source>
</evidence>
<dbReference type="eggNOG" id="COG2207">
    <property type="taxonomic scope" value="Bacteria"/>
</dbReference>
<dbReference type="SUPFAM" id="SSF46689">
    <property type="entry name" value="Homeodomain-like"/>
    <property type="match status" value="2"/>
</dbReference>
<dbReference type="AlphaFoldDB" id="Q07IG5"/>
<sequence>MVERTRHGGDATGTVSTVRVEGGSAATPWHSHRSLILGRIDSGVRTLQLPAGDVVLDPGDGFVIPPGTPHAWAAAAVGTHRIVALDPKTFRLTAWRPGAIRDAAWGGAFDALHARAEAGEAVTRAGVEDLLTHTARHALPAGERPAVARPLRMARREVSCSLEETLDLAELARRVGLSPFHLHRLYRRTWGLTPAEHRVEARLRHARGLIRAGATVAEAAAATGFADQSHFTRVFRRLMGVPPGVWARQLRTPRRRQA</sequence>
<dbReference type="InterPro" id="IPR018060">
    <property type="entry name" value="HTH_AraC"/>
</dbReference>